<dbReference type="PANTHER" id="PTHR11122:SF13">
    <property type="entry name" value="GLUCOSE-6-PHOSPHATE 1-EPIMERASE"/>
    <property type="match status" value="1"/>
</dbReference>
<evidence type="ECO:0000256" key="4">
    <source>
        <dbReference type="ARBA" id="ARBA00005866"/>
    </source>
</evidence>
<dbReference type="GO" id="GO:0047938">
    <property type="term" value="F:glucose-6-phosphate 1-epimerase activity"/>
    <property type="evidence" value="ECO:0007669"/>
    <property type="project" value="UniProtKB-UniRule"/>
</dbReference>
<feature type="active site" evidence="8">
    <location>
        <position position="247"/>
    </location>
</feature>
<evidence type="ECO:0000313" key="10">
    <source>
        <dbReference type="EMBL" id="KAG8193913.1"/>
    </source>
</evidence>
<dbReference type="CDD" id="cd09020">
    <property type="entry name" value="D-hex-6-P-epi_like"/>
    <property type="match status" value="1"/>
</dbReference>
<protein>
    <recommendedName>
        <fullName evidence="7">glucose-6-phosphate 1-epimerase</fullName>
        <ecNumber evidence="7">5.1.3.15</ecNumber>
    </recommendedName>
</protein>
<feature type="binding site" evidence="9">
    <location>
        <position position="74"/>
    </location>
    <ligand>
        <name>substrate</name>
    </ligand>
</feature>
<evidence type="ECO:0000256" key="5">
    <source>
        <dbReference type="ARBA" id="ARBA00023235"/>
    </source>
</evidence>
<dbReference type="PANTHER" id="PTHR11122">
    <property type="entry name" value="APOSPORY-ASSOCIATED PROTEIN C-RELATED"/>
    <property type="match status" value="1"/>
</dbReference>
<dbReference type="InterPro" id="IPR025532">
    <property type="entry name" value="G6P_1-epimerase"/>
</dbReference>
<organism evidence="10 11">
    <name type="scientific">Oedothorax gibbosus</name>
    <dbReference type="NCBI Taxonomy" id="931172"/>
    <lineage>
        <taxon>Eukaryota</taxon>
        <taxon>Metazoa</taxon>
        <taxon>Ecdysozoa</taxon>
        <taxon>Arthropoda</taxon>
        <taxon>Chelicerata</taxon>
        <taxon>Arachnida</taxon>
        <taxon>Araneae</taxon>
        <taxon>Araneomorphae</taxon>
        <taxon>Entelegynae</taxon>
        <taxon>Araneoidea</taxon>
        <taxon>Linyphiidae</taxon>
        <taxon>Erigoninae</taxon>
        <taxon>Oedothorax</taxon>
    </lineage>
</organism>
<accession>A0AAV6VD12</accession>
<dbReference type="GO" id="GO:0030246">
    <property type="term" value="F:carbohydrate binding"/>
    <property type="evidence" value="ECO:0007669"/>
    <property type="project" value="UniProtKB-UniRule"/>
</dbReference>
<dbReference type="EC" id="5.1.3.15" evidence="7"/>
<feature type="binding site" evidence="9">
    <location>
        <position position="69"/>
    </location>
    <ligand>
        <name>substrate</name>
    </ligand>
</feature>
<dbReference type="Gene3D" id="2.70.98.10">
    <property type="match status" value="1"/>
</dbReference>
<sequence length="272" mass="30724">MSQVESVTIRKNNSSATVHLFGATLTSWKPNGCEALFVSKNSHFDNKNPIRGGVPVIFPQFGPWENGPQHGFARRTLWSVKHGENDPGKVTLVLEESEDSLKIWNYRFKFEYTLSLVSDSELKMDAVITNRDENEFSFTFLLHTYFSVPDIEKCGIVGLKGCSYVDKVKNGAKSVEENDEIKISEFTDRVYLSTPNVNKISHASQDREITIEKCNLPDTVVWNPWIDNAKKMADFGDDEYKQMVCVEAGYVGKPYDLISGDSFRASQSLKVL</sequence>
<evidence type="ECO:0000256" key="8">
    <source>
        <dbReference type="PIRSR" id="PIRSR016020-1"/>
    </source>
</evidence>
<dbReference type="EMBL" id="JAFNEN010000113">
    <property type="protein sequence ID" value="KAG8193913.1"/>
    <property type="molecule type" value="Genomic_DNA"/>
</dbReference>
<comment type="function">
    <text evidence="6">Mutarotase that catalyzes the interconversion of beta-D-galactose and alpha-D-galactose during galactose metabolism. Beta-D-galactose is metabolized in the liver into glucose 1-phosphate, the primary metabolic fuel, by the action of four enzymes that constitute the Leloir pathway: GALM, GALK1 (galactokinase), GALT (galactose-1-phosphate uridylyltransferase) and GALE (UDP-galactose-4'-epimerase). Involved in the maintenance of the equilibrium between the beta- and alpha-anomers of galactose, therefore ensuring a sufficient supply of the alpha-anomer for GALK1. Also active on D-glucose although shows a preference for galactose over glucose.</text>
</comment>
<dbReference type="AlphaFoldDB" id="A0AAV6VD12"/>
<dbReference type="Proteomes" id="UP000827092">
    <property type="component" value="Unassembled WGS sequence"/>
</dbReference>
<feature type="binding site" evidence="9">
    <location>
        <position position="51"/>
    </location>
    <ligand>
        <name>substrate</name>
    </ligand>
</feature>
<dbReference type="GO" id="GO:0005737">
    <property type="term" value="C:cytoplasm"/>
    <property type="evidence" value="ECO:0007669"/>
    <property type="project" value="TreeGrafter"/>
</dbReference>
<dbReference type="InterPro" id="IPR008183">
    <property type="entry name" value="Aldose_1/G6P_1-epimerase"/>
</dbReference>
<name>A0AAV6VD12_9ARAC</name>
<comment type="catalytic activity">
    <reaction evidence="2">
        <text>alpha-D-galactose = beta-D-galactose</text>
        <dbReference type="Rhea" id="RHEA:28675"/>
        <dbReference type="ChEBI" id="CHEBI:27667"/>
        <dbReference type="ChEBI" id="CHEBI:28061"/>
        <dbReference type="EC" id="5.1.3.3"/>
    </reaction>
    <physiologicalReaction direction="right-to-left" evidence="2">
        <dbReference type="Rhea" id="RHEA:28677"/>
    </physiologicalReaction>
</comment>
<dbReference type="InterPro" id="IPR011013">
    <property type="entry name" value="Gal_mutarotase_sf_dom"/>
</dbReference>
<dbReference type="GO" id="GO:0004034">
    <property type="term" value="F:aldose 1-epimerase activity"/>
    <property type="evidence" value="ECO:0007669"/>
    <property type="project" value="UniProtKB-EC"/>
</dbReference>
<evidence type="ECO:0000256" key="1">
    <source>
        <dbReference type="ARBA" id="ARBA00001096"/>
    </source>
</evidence>
<gene>
    <name evidence="10" type="ORF">JTE90_011468</name>
</gene>
<dbReference type="GO" id="GO:0005975">
    <property type="term" value="P:carbohydrate metabolic process"/>
    <property type="evidence" value="ECO:0007669"/>
    <property type="project" value="InterPro"/>
</dbReference>
<comment type="similarity">
    <text evidence="4 7">Belongs to the glucose-6-phosphate 1-epimerase family.</text>
</comment>
<evidence type="ECO:0000256" key="9">
    <source>
        <dbReference type="PIRSR" id="PIRSR016020-2"/>
    </source>
</evidence>
<keyword evidence="5 7" id="KW-0413">Isomerase</keyword>
<dbReference type="Pfam" id="PF01263">
    <property type="entry name" value="Aldose_epim"/>
    <property type="match status" value="1"/>
</dbReference>
<keyword evidence="11" id="KW-1185">Reference proteome</keyword>
<comment type="catalytic activity">
    <reaction evidence="1">
        <text>alpha-D-glucose 6-phosphate = beta-D-glucose 6-phosphate</text>
        <dbReference type="Rhea" id="RHEA:16249"/>
        <dbReference type="ChEBI" id="CHEBI:58225"/>
        <dbReference type="ChEBI" id="CHEBI:58247"/>
        <dbReference type="EC" id="5.1.3.15"/>
    </reaction>
</comment>
<evidence type="ECO:0000256" key="2">
    <source>
        <dbReference type="ARBA" id="ARBA00001712"/>
    </source>
</evidence>
<evidence type="ECO:0000256" key="7">
    <source>
        <dbReference type="PIRNR" id="PIRNR016020"/>
    </source>
</evidence>
<comment type="pathway">
    <text evidence="3">Carbohydrate metabolism; galactose metabolism.</text>
</comment>
<feature type="active site" evidence="8">
    <location>
        <position position="143"/>
    </location>
</feature>
<reference evidence="10 11" key="1">
    <citation type="journal article" date="2022" name="Nat. Ecol. Evol.">
        <title>A masculinizing supergene underlies an exaggerated male reproductive morph in a spider.</title>
        <authorList>
            <person name="Hendrickx F."/>
            <person name="De Corte Z."/>
            <person name="Sonet G."/>
            <person name="Van Belleghem S.M."/>
            <person name="Kostlbacher S."/>
            <person name="Vangestel C."/>
        </authorList>
    </citation>
    <scope>NUCLEOTIDE SEQUENCE [LARGE SCALE GENOMIC DNA]</scope>
    <source>
        <strain evidence="10">W744_W776</strain>
    </source>
</reference>
<dbReference type="InterPro" id="IPR014718">
    <property type="entry name" value="GH-type_carb-bd"/>
</dbReference>
<proteinExistence type="inferred from homology"/>
<evidence type="ECO:0000256" key="6">
    <source>
        <dbReference type="ARBA" id="ARBA00045743"/>
    </source>
</evidence>
<evidence type="ECO:0000256" key="3">
    <source>
        <dbReference type="ARBA" id="ARBA00004947"/>
    </source>
</evidence>
<dbReference type="PIRSF" id="PIRSF016020">
    <property type="entry name" value="PHexose_mutarotase"/>
    <property type="match status" value="1"/>
</dbReference>
<dbReference type="SUPFAM" id="SSF74650">
    <property type="entry name" value="Galactose mutarotase-like"/>
    <property type="match status" value="1"/>
</dbReference>
<evidence type="ECO:0000313" key="11">
    <source>
        <dbReference type="Proteomes" id="UP000827092"/>
    </source>
</evidence>
<comment type="caution">
    <text evidence="10">The sequence shown here is derived from an EMBL/GenBank/DDBJ whole genome shotgun (WGS) entry which is preliminary data.</text>
</comment>